<evidence type="ECO:0000313" key="3">
    <source>
        <dbReference type="EMBL" id="CAE0430188.1"/>
    </source>
</evidence>
<reference evidence="3" key="1">
    <citation type="submission" date="2021-01" db="EMBL/GenBank/DDBJ databases">
        <authorList>
            <person name="Corre E."/>
            <person name="Pelletier E."/>
            <person name="Niang G."/>
            <person name="Scheremetjew M."/>
            <person name="Finn R."/>
            <person name="Kale V."/>
            <person name="Holt S."/>
            <person name="Cochrane G."/>
            <person name="Meng A."/>
            <person name="Brown T."/>
            <person name="Cohen L."/>
        </authorList>
    </citation>
    <scope>NUCLEOTIDE SEQUENCE</scope>
    <source>
        <strain evidence="3">GSBS06</strain>
    </source>
</reference>
<accession>A0A7S3LGE4</accession>
<dbReference type="PANTHER" id="PTHR31642">
    <property type="entry name" value="TRICHOTHECENE 3-O-ACETYLTRANSFERASE"/>
    <property type="match status" value="1"/>
</dbReference>
<evidence type="ECO:0000256" key="1">
    <source>
        <dbReference type="ARBA" id="ARBA00022679"/>
    </source>
</evidence>
<sequence length="593" mass="66514">MDPKANVNLDAKARQSMMMLKNLDSQFARANSMLQKQETAVRGSAKVNLALRQSALAITRLDANSKMEDIEKQFEEANDAIKHLESTTVKETKNVAEIQSEKEKINEINASTGSTAIAKKTPMVQFRPPPEIVKARKRSEPLGENSPYLPSDVCEGGFLPMTYIDLQYGEIATIDALWVFKEEISEDRLKEGLELLLTELPSLAGRINSKRCGIDLTNDGVPFYLQEASGSWKDFPREIEPRNSYLDKPEILDMFNGTAPVMTVVLTHMMDGGCVLGVTVSHMVAGGNGFFAYVMPRFAAFVRTCDPSAITEKDLGFVKPIEDRRELPQAKRSLEQLQQLIDSLENPPLSFRDLLFGRMKRSVLYMLLRNSRDQNRVFVHFPPEELDAIKNEVLANSDKLKWISTANALAAHLTKVLASLAPNSPATPTQAGLIIDHVNKLKHLPKGLMANTFYLYSCTFDKWINKSTTSEIAEQLHQTVQNVLADPQALIDEMAFEEDCLKWNYQPNPRLKLSIPVIVNNQSKFKPLVQLDFGTGVCEMYVPHKAGDSLLMVPATDRGIDVWLSTVNIFTGNPLYLKTEAFQREMHKYAKNS</sequence>
<dbReference type="Pfam" id="PF02458">
    <property type="entry name" value="Transferase"/>
    <property type="match status" value="1"/>
</dbReference>
<dbReference type="PANTHER" id="PTHR31642:SF310">
    <property type="entry name" value="FATTY ALCOHOL:CAFFEOYL-COA ACYLTRANSFERASE"/>
    <property type="match status" value="1"/>
</dbReference>
<evidence type="ECO:0000256" key="2">
    <source>
        <dbReference type="SAM" id="Coils"/>
    </source>
</evidence>
<dbReference type="AlphaFoldDB" id="A0A7S3LGE4"/>
<name>A0A7S3LGE4_9STRA</name>
<dbReference type="Gene3D" id="3.30.559.10">
    <property type="entry name" value="Chloramphenicol acetyltransferase-like domain"/>
    <property type="match status" value="2"/>
</dbReference>
<dbReference type="EMBL" id="HBIN01000982">
    <property type="protein sequence ID" value="CAE0430188.1"/>
    <property type="molecule type" value="Transcribed_RNA"/>
</dbReference>
<dbReference type="InterPro" id="IPR050317">
    <property type="entry name" value="Plant_Fungal_Acyltransferase"/>
</dbReference>
<dbReference type="InterPro" id="IPR023213">
    <property type="entry name" value="CAT-like_dom_sf"/>
</dbReference>
<gene>
    <name evidence="3" type="ORF">ASTO00021_LOCUS499</name>
</gene>
<proteinExistence type="predicted"/>
<keyword evidence="1" id="KW-0808">Transferase</keyword>
<feature type="coiled-coil region" evidence="2">
    <location>
        <begin position="20"/>
        <end position="87"/>
    </location>
</feature>
<protein>
    <submittedName>
        <fullName evidence="3">Uncharacterized protein</fullName>
    </submittedName>
</protein>
<organism evidence="3">
    <name type="scientific">Aplanochytrium stocchinoi</name>
    <dbReference type="NCBI Taxonomy" id="215587"/>
    <lineage>
        <taxon>Eukaryota</taxon>
        <taxon>Sar</taxon>
        <taxon>Stramenopiles</taxon>
        <taxon>Bigyra</taxon>
        <taxon>Labyrinthulomycetes</taxon>
        <taxon>Thraustochytrida</taxon>
        <taxon>Thraustochytriidae</taxon>
        <taxon>Aplanochytrium</taxon>
    </lineage>
</organism>
<keyword evidence="2" id="KW-0175">Coiled coil</keyword>
<dbReference type="GO" id="GO:0016747">
    <property type="term" value="F:acyltransferase activity, transferring groups other than amino-acyl groups"/>
    <property type="evidence" value="ECO:0007669"/>
    <property type="project" value="TreeGrafter"/>
</dbReference>